<evidence type="ECO:0000313" key="2">
    <source>
        <dbReference type="EMBL" id="UYM04356.1"/>
    </source>
</evidence>
<proteinExistence type="predicted"/>
<evidence type="ECO:0000313" key="3">
    <source>
        <dbReference type="Proteomes" id="UP001164390"/>
    </source>
</evidence>
<feature type="transmembrane region" description="Helical" evidence="1">
    <location>
        <begin position="94"/>
        <end position="118"/>
    </location>
</feature>
<dbReference type="PROSITE" id="PS51257">
    <property type="entry name" value="PROKAR_LIPOPROTEIN"/>
    <property type="match status" value="1"/>
</dbReference>
<feature type="transmembrane region" description="Helical" evidence="1">
    <location>
        <begin position="296"/>
        <end position="317"/>
    </location>
</feature>
<feature type="transmembrane region" description="Helical" evidence="1">
    <location>
        <begin position="191"/>
        <end position="210"/>
    </location>
</feature>
<keyword evidence="3" id="KW-1185">Reference proteome</keyword>
<dbReference type="EMBL" id="CP094970">
    <property type="protein sequence ID" value="UYM04356.1"/>
    <property type="molecule type" value="Genomic_DNA"/>
</dbReference>
<keyword evidence="1" id="KW-0472">Membrane</keyword>
<accession>A0AA46TFW2</accession>
<keyword evidence="1" id="KW-0812">Transmembrane</keyword>
<dbReference type="Proteomes" id="UP001164390">
    <property type="component" value="Chromosome"/>
</dbReference>
<feature type="transmembrane region" description="Helical" evidence="1">
    <location>
        <begin position="60"/>
        <end position="82"/>
    </location>
</feature>
<keyword evidence="1" id="KW-1133">Transmembrane helix</keyword>
<sequence length="336" mass="34692">MSARASDDLPVAPRWRTTRRVAGYAAATTMSCYLVVKAVWVFAGLADGSPSGSGMSTSEWITLNVASIVMSATGAALGIAIAQPWGNLLPAGPVVFFAWIGSGLLVPMIPYMLAAAALSATSLDDSAHESAASSSASIPGWESILLNVGFAGMALGLAVGLPIYLRERWPSAFVATAPPASARNAARQRSVVLLALLLPAVVGIATAFWATAGSGPGVSAAYRDGPDARLLDANTAGWSLLGAFTVWRLIARPQAHAAAKRVIAFVVSGHLFGWSAWRLAALAFGPDSFEPTRAVGVAVVEYAASIAAGVAMLAVVLRSCVRSRELHPAREPDAAR</sequence>
<feature type="transmembrane region" description="Helical" evidence="1">
    <location>
        <begin position="262"/>
        <end position="284"/>
    </location>
</feature>
<dbReference type="KEGG" id="sgrg:L0C25_17700"/>
<feature type="transmembrane region" description="Helical" evidence="1">
    <location>
        <begin position="144"/>
        <end position="165"/>
    </location>
</feature>
<dbReference type="RefSeq" id="WP_271633048.1">
    <property type="nucleotide sequence ID" value="NZ_CP094970.1"/>
</dbReference>
<name>A0AA46TFW2_9ACTN</name>
<organism evidence="2 3">
    <name type="scientific">Solicola gregarius</name>
    <dbReference type="NCBI Taxonomy" id="2908642"/>
    <lineage>
        <taxon>Bacteria</taxon>
        <taxon>Bacillati</taxon>
        <taxon>Actinomycetota</taxon>
        <taxon>Actinomycetes</taxon>
        <taxon>Propionibacteriales</taxon>
        <taxon>Nocardioidaceae</taxon>
        <taxon>Solicola</taxon>
    </lineage>
</organism>
<reference evidence="2" key="1">
    <citation type="submission" date="2022-01" db="EMBL/GenBank/DDBJ databases">
        <title>Nocardioidaceae gen. sp. A5X3R13.</title>
        <authorList>
            <person name="Lopez Marin M.A."/>
            <person name="Uhlik O."/>
        </authorList>
    </citation>
    <scope>NUCLEOTIDE SEQUENCE</scope>
    <source>
        <strain evidence="2">A5X3R13</strain>
    </source>
</reference>
<feature type="transmembrane region" description="Helical" evidence="1">
    <location>
        <begin position="21"/>
        <end position="40"/>
    </location>
</feature>
<feature type="transmembrane region" description="Helical" evidence="1">
    <location>
        <begin position="230"/>
        <end position="250"/>
    </location>
</feature>
<evidence type="ECO:0000256" key="1">
    <source>
        <dbReference type="SAM" id="Phobius"/>
    </source>
</evidence>
<protein>
    <submittedName>
        <fullName evidence="2">Uncharacterized protein</fullName>
    </submittedName>
</protein>
<dbReference type="AlphaFoldDB" id="A0AA46TFW2"/>
<gene>
    <name evidence="2" type="ORF">L0C25_17700</name>
</gene>